<feature type="region of interest" description="Disordered" evidence="1">
    <location>
        <begin position="418"/>
        <end position="453"/>
    </location>
</feature>
<evidence type="ECO:0000313" key="2">
    <source>
        <dbReference type="EMBL" id="KAK7501404.1"/>
    </source>
</evidence>
<proteinExistence type="predicted"/>
<dbReference type="EMBL" id="JACVVK020000031">
    <property type="protein sequence ID" value="KAK7501404.1"/>
    <property type="molecule type" value="Genomic_DNA"/>
</dbReference>
<protein>
    <submittedName>
        <fullName evidence="2">Uncharacterized protein</fullName>
    </submittedName>
</protein>
<feature type="compositionally biased region" description="Basic and acidic residues" evidence="1">
    <location>
        <begin position="28"/>
        <end position="40"/>
    </location>
</feature>
<gene>
    <name evidence="2" type="ORF">BaRGS_00007208</name>
</gene>
<organism evidence="2 3">
    <name type="scientific">Batillaria attramentaria</name>
    <dbReference type="NCBI Taxonomy" id="370345"/>
    <lineage>
        <taxon>Eukaryota</taxon>
        <taxon>Metazoa</taxon>
        <taxon>Spiralia</taxon>
        <taxon>Lophotrochozoa</taxon>
        <taxon>Mollusca</taxon>
        <taxon>Gastropoda</taxon>
        <taxon>Caenogastropoda</taxon>
        <taxon>Sorbeoconcha</taxon>
        <taxon>Cerithioidea</taxon>
        <taxon>Batillariidae</taxon>
        <taxon>Batillaria</taxon>
    </lineage>
</organism>
<name>A0ABD0LPI6_9CAEN</name>
<dbReference type="AlphaFoldDB" id="A0ABD0LPI6"/>
<evidence type="ECO:0000256" key="1">
    <source>
        <dbReference type="SAM" id="MobiDB-lite"/>
    </source>
</evidence>
<sequence length="863" mass="94287">MSFETAFEKWLGGHSVVAEGDDEEEPMSDTKQEEMEKAESELSSVDEDDGGGMPVIERMAWQEEDLKGMPVLQRMVDLPSKNGAQAARSPPPPPLQISLSLKRCSQEGKHSKKNKSGSHRYRVERSVPGMIDDGSGVQGNRGSQDSVEAQLGKNQQNKDHQQIKPKKREKHKKLSKSTHHKQPVLSDIKHSESSRAGVIPSPLTGMTALDSVYSPGPGGDATSHGHDKEGGPMLTDAEGEIGVDAVNGSEVKRTTVLSPDRGLVEPDSTSEISGSDSRTNSQQADSDVDTEKDSLSPLASGSMGCVHGGGSDVSVRVEEGLGECDSTSMFLTSPSAISPASQGEIEERICPVLTDHEEGSNHVSRWSPGHCICLCRSFPPPTDLISPTATTASTGSSDTKSGKSLVSDNGFCCEPAPRLEKMPTSHDPNLEPTLDNSHRETPPLLSLTGVENSLSSDTLKREDRMTKQHLDQACVLDSEHCETPPPLTRYETSTKVNCSETLPSPDVKYSESPPLLSLPENAVDRVHMVNVKREHPHDRGSKAGDFTPDIKWESAVATVETKPSPNRGSEGDCKPNIVIKIRTNGMNSSLLTVPEAEPTATTKPAQQPMRISQKRHTIDSPDMARRLRKHRKIVEEEKPDVSVRKEGGEEVKHSSGCSARGRRSRLGQNTTCPCCTHISPKHRRRRRNTVQLGGDLTTSVAHLPPNEQQFVLSSSRLSRLQTRAHTLVCTLFPRLASLLANVAPESRRFEKVIDDIIGSLQRSEQEENYKDSEELSRLLEKLSLGAGTGGDSVPVFSPQVVLCSSPHHSLEEFQEKLCRMLQLLLPDLTFSLSENLFRTSEELELMLDRVIIANKFKAAKKLL</sequence>
<accession>A0ABD0LPI6</accession>
<feature type="compositionally biased region" description="Basic and acidic residues" evidence="1">
    <location>
        <begin position="639"/>
        <end position="653"/>
    </location>
</feature>
<feature type="region of interest" description="Disordered" evidence="1">
    <location>
        <begin position="639"/>
        <end position="663"/>
    </location>
</feature>
<keyword evidence="3" id="KW-1185">Reference proteome</keyword>
<dbReference type="Proteomes" id="UP001519460">
    <property type="component" value="Unassembled WGS sequence"/>
</dbReference>
<feature type="region of interest" description="Disordered" evidence="1">
    <location>
        <begin position="1"/>
        <end position="307"/>
    </location>
</feature>
<feature type="compositionally biased region" description="Polar residues" evidence="1">
    <location>
        <begin position="138"/>
        <end position="155"/>
    </location>
</feature>
<feature type="compositionally biased region" description="Basic residues" evidence="1">
    <location>
        <begin position="163"/>
        <end position="182"/>
    </location>
</feature>
<comment type="caution">
    <text evidence="2">The sequence shown here is derived from an EMBL/GenBank/DDBJ whole genome shotgun (WGS) entry which is preliminary data.</text>
</comment>
<evidence type="ECO:0000313" key="3">
    <source>
        <dbReference type="Proteomes" id="UP001519460"/>
    </source>
</evidence>
<reference evidence="2 3" key="1">
    <citation type="journal article" date="2023" name="Sci. Data">
        <title>Genome assembly of the Korean intertidal mud-creeper Batillaria attramentaria.</title>
        <authorList>
            <person name="Patra A.K."/>
            <person name="Ho P.T."/>
            <person name="Jun S."/>
            <person name="Lee S.J."/>
            <person name="Kim Y."/>
            <person name="Won Y.J."/>
        </authorList>
    </citation>
    <scope>NUCLEOTIDE SEQUENCE [LARGE SCALE GENOMIC DNA]</scope>
    <source>
        <strain evidence="2">Wonlab-2016</strain>
    </source>
</reference>
<feature type="compositionally biased region" description="Basic residues" evidence="1">
    <location>
        <begin position="110"/>
        <end position="122"/>
    </location>
</feature>
<feature type="compositionally biased region" description="Polar residues" evidence="1">
    <location>
        <begin position="267"/>
        <end position="285"/>
    </location>
</feature>